<name>A0A8K0WX09_9HYPO</name>
<dbReference type="EMBL" id="JAGPNK010000001">
    <property type="protein sequence ID" value="KAH7327989.1"/>
    <property type="molecule type" value="Genomic_DNA"/>
</dbReference>
<dbReference type="OrthoDB" id="5420777at2759"/>
<accession>A0A8K0WX09</accession>
<sequence length="599" mass="61743">MVANRAVLLYAACLSIHSASGVTIRDSQDPTTQTPPAITPWTPITTDCTTLQPSETETVWVVIHTETVTLTEGSNSTYVLPYPPIVTPTYCDILPHPPPSSAAHSWPSLPPPVASSSGDLHRPTSNPEEGVALPPGNLMPTKGGGGVEERPKEMTGTLQGPDSWTEWVAEPIVTKQPVRANPIITLTTTDKNPAVTYVNTPPPLFHQPWGPGIEGGLGIHRPTAPDDSGQVRETHGEPLDNPSNQIGQIGQAPNQPITVEGKPRPKEPFTISAGPNKVVINHSTLTDLKPGKTTVVEVDGGFFTVRPTAIVGEGATVARPAPHNIGIAIPTPTKVALDGIDVEVSGTRVIVGSSSIDIPATGGATTRIGGHDVIIGPGTVVVGADTFTYSAATPANTEVIVVGSGGLAAVRPGVVVVHSTTLTYGPGIPKTTKEIDGTAVVIGPDGIVVGTKTFNPPTGSQDLMTFGGANGVTVTLAKPSSVIINGQTFAVGPGAPEITTVIGTETVRIGPNGVAFTTTTLVFPFGSVVTTIYPSATVDSATAEETGSNRDGGDDNSQDNQQIINVNGEAEDEDAAAASRPPLTAILTLCATISFIIFH</sequence>
<feature type="chain" id="PRO_5035451601" evidence="2">
    <location>
        <begin position="22"/>
        <end position="599"/>
    </location>
</feature>
<feature type="region of interest" description="Disordered" evidence="1">
    <location>
        <begin position="23"/>
        <end position="44"/>
    </location>
</feature>
<gene>
    <name evidence="3" type="ORF">B0I35DRAFT_403431</name>
</gene>
<reference evidence="3" key="1">
    <citation type="journal article" date="2021" name="Nat. Commun.">
        <title>Genetic determinants of endophytism in the Arabidopsis root mycobiome.</title>
        <authorList>
            <person name="Mesny F."/>
            <person name="Miyauchi S."/>
            <person name="Thiergart T."/>
            <person name="Pickel B."/>
            <person name="Atanasova L."/>
            <person name="Karlsson M."/>
            <person name="Huettel B."/>
            <person name="Barry K.W."/>
            <person name="Haridas S."/>
            <person name="Chen C."/>
            <person name="Bauer D."/>
            <person name="Andreopoulos W."/>
            <person name="Pangilinan J."/>
            <person name="LaButti K."/>
            <person name="Riley R."/>
            <person name="Lipzen A."/>
            <person name="Clum A."/>
            <person name="Drula E."/>
            <person name="Henrissat B."/>
            <person name="Kohler A."/>
            <person name="Grigoriev I.V."/>
            <person name="Martin F.M."/>
            <person name="Hacquard S."/>
        </authorList>
    </citation>
    <scope>NUCLEOTIDE SEQUENCE</scope>
    <source>
        <strain evidence="3">MPI-CAGE-CH-0235</strain>
    </source>
</reference>
<dbReference type="Proteomes" id="UP000813444">
    <property type="component" value="Unassembled WGS sequence"/>
</dbReference>
<feature type="signal peptide" evidence="2">
    <location>
        <begin position="1"/>
        <end position="21"/>
    </location>
</feature>
<comment type="caution">
    <text evidence="3">The sequence shown here is derived from an EMBL/GenBank/DDBJ whole genome shotgun (WGS) entry which is preliminary data.</text>
</comment>
<keyword evidence="4" id="KW-1185">Reference proteome</keyword>
<feature type="compositionally biased region" description="Basic and acidic residues" evidence="1">
    <location>
        <begin position="229"/>
        <end position="238"/>
    </location>
</feature>
<evidence type="ECO:0000256" key="2">
    <source>
        <dbReference type="SAM" id="SignalP"/>
    </source>
</evidence>
<feature type="region of interest" description="Disordered" evidence="1">
    <location>
        <begin position="540"/>
        <end position="560"/>
    </location>
</feature>
<keyword evidence="2" id="KW-0732">Signal</keyword>
<dbReference type="AlphaFoldDB" id="A0A8K0WX09"/>
<proteinExistence type="predicted"/>
<evidence type="ECO:0000313" key="4">
    <source>
        <dbReference type="Proteomes" id="UP000813444"/>
    </source>
</evidence>
<feature type="compositionally biased region" description="Polar residues" evidence="1">
    <location>
        <begin position="114"/>
        <end position="127"/>
    </location>
</feature>
<protein>
    <submittedName>
        <fullName evidence="3">Uncharacterized protein</fullName>
    </submittedName>
</protein>
<feature type="region of interest" description="Disordered" evidence="1">
    <location>
        <begin position="99"/>
        <end position="162"/>
    </location>
</feature>
<evidence type="ECO:0000313" key="3">
    <source>
        <dbReference type="EMBL" id="KAH7327989.1"/>
    </source>
</evidence>
<organism evidence="3 4">
    <name type="scientific">Stachybotrys elegans</name>
    <dbReference type="NCBI Taxonomy" id="80388"/>
    <lineage>
        <taxon>Eukaryota</taxon>
        <taxon>Fungi</taxon>
        <taxon>Dikarya</taxon>
        <taxon>Ascomycota</taxon>
        <taxon>Pezizomycotina</taxon>
        <taxon>Sordariomycetes</taxon>
        <taxon>Hypocreomycetidae</taxon>
        <taxon>Hypocreales</taxon>
        <taxon>Stachybotryaceae</taxon>
        <taxon>Stachybotrys</taxon>
    </lineage>
</organism>
<feature type="region of interest" description="Disordered" evidence="1">
    <location>
        <begin position="222"/>
        <end position="248"/>
    </location>
</feature>
<evidence type="ECO:0000256" key="1">
    <source>
        <dbReference type="SAM" id="MobiDB-lite"/>
    </source>
</evidence>
<feature type="compositionally biased region" description="Low complexity" evidence="1">
    <location>
        <begin position="30"/>
        <end position="44"/>
    </location>
</feature>